<proteinExistence type="predicted"/>
<reference evidence="2" key="1">
    <citation type="submission" date="2015-07" db="EMBL/GenBank/DDBJ databases">
        <authorList>
            <person name="Rodrigo-Torres Lidia"/>
            <person name="Arahal R.David."/>
        </authorList>
    </citation>
    <scope>NUCLEOTIDE SEQUENCE [LARGE SCALE GENOMIC DNA]</scope>
    <source>
        <strain evidence="2">CECT 4801</strain>
    </source>
</reference>
<protein>
    <submittedName>
        <fullName evidence="1">Uncharacterized protein</fullName>
    </submittedName>
</protein>
<name>A0A0M6Y808_9HYPH</name>
<dbReference type="Proteomes" id="UP000048926">
    <property type="component" value="Unassembled WGS sequence"/>
</dbReference>
<gene>
    <name evidence="1" type="ORF">LAL4801_03993</name>
</gene>
<organism evidence="1 2">
    <name type="scientific">Roseibium aggregatum</name>
    <dbReference type="NCBI Taxonomy" id="187304"/>
    <lineage>
        <taxon>Bacteria</taxon>
        <taxon>Pseudomonadati</taxon>
        <taxon>Pseudomonadota</taxon>
        <taxon>Alphaproteobacteria</taxon>
        <taxon>Hyphomicrobiales</taxon>
        <taxon>Stappiaceae</taxon>
        <taxon>Roseibium</taxon>
    </lineage>
</organism>
<evidence type="ECO:0000313" key="2">
    <source>
        <dbReference type="Proteomes" id="UP000048926"/>
    </source>
</evidence>
<sequence length="84" mass="8911">MLNSRFPVRFCAQGFGAGRVAFGFCRVGLGFQVGGLDAVAIAVPIKGTPSRSISVSIPPKHLSFSITERQPASSKTPENEAFSR</sequence>
<dbReference type="AlphaFoldDB" id="A0A0M6Y808"/>
<keyword evidence="2" id="KW-1185">Reference proteome</keyword>
<accession>A0A0M6Y808</accession>
<dbReference type="EMBL" id="CXST01000002">
    <property type="protein sequence ID" value="CTQ45539.1"/>
    <property type="molecule type" value="Genomic_DNA"/>
</dbReference>
<evidence type="ECO:0000313" key="1">
    <source>
        <dbReference type="EMBL" id="CTQ45539.1"/>
    </source>
</evidence>